<keyword evidence="1" id="KW-0732">Signal</keyword>
<sequence length="291" mass="31530">MITPIPILALLFTLTSARDQIPNYLIFNASQSVPTNGYDSFQTASQNPNATHTVNFNYNNVTEAGRNWSWTLEISDVPMPNATYYNNTSRQNVTLPNAHVALTTYDLSWPEGETLDDAADARSCLYMIYGRFQPNVLDLYDSSSSSCDTVLGEECLGAIRDAMRPGRSCETSNFPRLNSLPASCGNSLGQTTGGMAVNAYPFGEGGEVSFQNGSSYAWVLSPPYSAGNDTAFEFEESQLHMVAITTGSDVQLLCNRISAQSSSGESGAMQRKAERLALLLSSIAILYSILA</sequence>
<evidence type="ECO:0000313" key="3">
    <source>
        <dbReference type="Proteomes" id="UP000660729"/>
    </source>
</evidence>
<evidence type="ECO:0000313" key="2">
    <source>
        <dbReference type="EMBL" id="KAF7191757.1"/>
    </source>
</evidence>
<organism evidence="2 3">
    <name type="scientific">Pseudocercospora fuligena</name>
    <dbReference type="NCBI Taxonomy" id="685502"/>
    <lineage>
        <taxon>Eukaryota</taxon>
        <taxon>Fungi</taxon>
        <taxon>Dikarya</taxon>
        <taxon>Ascomycota</taxon>
        <taxon>Pezizomycotina</taxon>
        <taxon>Dothideomycetes</taxon>
        <taxon>Dothideomycetidae</taxon>
        <taxon>Mycosphaerellales</taxon>
        <taxon>Mycosphaerellaceae</taxon>
        <taxon>Pseudocercospora</taxon>
    </lineage>
</organism>
<keyword evidence="3" id="KW-1185">Reference proteome</keyword>
<accession>A0A8H6VIK5</accession>
<dbReference type="EMBL" id="JABCIY010000155">
    <property type="protein sequence ID" value="KAF7191757.1"/>
    <property type="molecule type" value="Genomic_DNA"/>
</dbReference>
<feature type="signal peptide" evidence="1">
    <location>
        <begin position="1"/>
        <end position="17"/>
    </location>
</feature>
<gene>
    <name evidence="2" type="ORF">HII31_06802</name>
</gene>
<dbReference type="AlphaFoldDB" id="A0A8H6VIK5"/>
<feature type="chain" id="PRO_5034076882" evidence="1">
    <location>
        <begin position="18"/>
        <end position="291"/>
    </location>
</feature>
<proteinExistence type="predicted"/>
<comment type="caution">
    <text evidence="2">The sequence shown here is derived from an EMBL/GenBank/DDBJ whole genome shotgun (WGS) entry which is preliminary data.</text>
</comment>
<evidence type="ECO:0000256" key="1">
    <source>
        <dbReference type="SAM" id="SignalP"/>
    </source>
</evidence>
<reference evidence="2" key="1">
    <citation type="submission" date="2020-04" db="EMBL/GenBank/DDBJ databases">
        <title>Draft genome resource of the tomato pathogen Pseudocercospora fuligena.</title>
        <authorList>
            <person name="Zaccaron A."/>
        </authorList>
    </citation>
    <scope>NUCLEOTIDE SEQUENCE</scope>
    <source>
        <strain evidence="2">PF001</strain>
    </source>
</reference>
<name>A0A8H6VIK5_9PEZI</name>
<protein>
    <submittedName>
        <fullName evidence="2">Uncharacterized protein</fullName>
    </submittedName>
</protein>
<dbReference type="OrthoDB" id="3629846at2759"/>
<dbReference type="Proteomes" id="UP000660729">
    <property type="component" value="Unassembled WGS sequence"/>
</dbReference>